<evidence type="ECO:0000256" key="1">
    <source>
        <dbReference type="ARBA" id="ARBA00001933"/>
    </source>
</evidence>
<feature type="modified residue" description="N6-(pyridoxal phosphate)lysine" evidence="5">
    <location>
        <position position="262"/>
    </location>
</feature>
<dbReference type="InterPro" id="IPR002129">
    <property type="entry name" value="PyrdxlP-dep_de-COase"/>
</dbReference>
<reference evidence="8" key="1">
    <citation type="submission" date="2016-10" db="EMBL/GenBank/DDBJ databases">
        <authorList>
            <person name="Varghese N."/>
            <person name="Submissions S."/>
        </authorList>
    </citation>
    <scope>NUCLEOTIDE SEQUENCE [LARGE SCALE GENOMIC DNA]</scope>
    <source>
        <strain evidence="8">CGMCC 1.12402</strain>
    </source>
</reference>
<dbReference type="Gene3D" id="3.90.1150.10">
    <property type="entry name" value="Aspartate Aminotransferase, domain 1"/>
    <property type="match status" value="1"/>
</dbReference>
<evidence type="ECO:0000256" key="4">
    <source>
        <dbReference type="ARBA" id="ARBA00038302"/>
    </source>
</evidence>
<dbReference type="InterPro" id="IPR015421">
    <property type="entry name" value="PyrdxlP-dep_Trfase_major"/>
</dbReference>
<dbReference type="RefSeq" id="WP_090257552.1">
    <property type="nucleotide sequence ID" value="NZ_FOIR01000001.1"/>
</dbReference>
<evidence type="ECO:0000313" key="8">
    <source>
        <dbReference type="Proteomes" id="UP000199437"/>
    </source>
</evidence>
<dbReference type="InterPro" id="IPR015422">
    <property type="entry name" value="PyrdxlP-dep_Trfase_small"/>
</dbReference>
<organism evidence="7 8">
    <name type="scientific">Roseivirga pacifica</name>
    <dbReference type="NCBI Taxonomy" id="1267423"/>
    <lineage>
        <taxon>Bacteria</taxon>
        <taxon>Pseudomonadati</taxon>
        <taxon>Bacteroidota</taxon>
        <taxon>Cytophagia</taxon>
        <taxon>Cytophagales</taxon>
        <taxon>Roseivirgaceae</taxon>
        <taxon>Roseivirga</taxon>
    </lineage>
</organism>
<protein>
    <submittedName>
        <fullName evidence="7">L-histidine carboxy-lyase (Histamine-forming)</fullName>
    </submittedName>
</protein>
<proteinExistence type="inferred from homology"/>
<evidence type="ECO:0000256" key="2">
    <source>
        <dbReference type="ARBA" id="ARBA00022898"/>
    </source>
</evidence>
<evidence type="ECO:0000256" key="3">
    <source>
        <dbReference type="ARBA" id="ARBA00023239"/>
    </source>
</evidence>
<keyword evidence="8" id="KW-1185">Reference proteome</keyword>
<accession>A0A1I0NFA1</accession>
<comment type="cofactor">
    <cofactor evidence="1 5 6">
        <name>pyridoxal 5'-phosphate</name>
        <dbReference type="ChEBI" id="CHEBI:597326"/>
    </cofactor>
</comment>
<evidence type="ECO:0000256" key="5">
    <source>
        <dbReference type="PIRSR" id="PIRSR602129-50"/>
    </source>
</evidence>
<dbReference type="OrthoDB" id="9803665at2"/>
<dbReference type="Proteomes" id="UP000199437">
    <property type="component" value="Unassembled WGS sequence"/>
</dbReference>
<dbReference type="GeneID" id="99985880"/>
<dbReference type="PANTHER" id="PTHR42735:SF6">
    <property type="entry name" value="SPHINGOSINE-1-PHOSPHATE LYASE 1"/>
    <property type="match status" value="1"/>
</dbReference>
<dbReference type="STRING" id="1267423.SAMN05216290_1149"/>
<evidence type="ECO:0000313" key="7">
    <source>
        <dbReference type="EMBL" id="SEV99914.1"/>
    </source>
</evidence>
<name>A0A1I0NFA1_9BACT</name>
<dbReference type="SUPFAM" id="SSF53383">
    <property type="entry name" value="PLP-dependent transferases"/>
    <property type="match status" value="1"/>
</dbReference>
<dbReference type="GO" id="GO:0030170">
    <property type="term" value="F:pyridoxal phosphate binding"/>
    <property type="evidence" value="ECO:0007669"/>
    <property type="project" value="InterPro"/>
</dbReference>
<gene>
    <name evidence="7" type="ORF">SAMN05216290_1149</name>
</gene>
<dbReference type="InterPro" id="IPR015424">
    <property type="entry name" value="PyrdxlP-dep_Trfase"/>
</dbReference>
<sequence>MYWESYSHQQIKEIVRDALKQNLDYRERPVLGLPASYLDTEVFYNDAPFLKDAPFLSALIANPNHIGCHTLNESEAAFTGTHKIEKELIDLCAQQIFEGGDEHFDGYVASGGTEANIQAIWILKRYYEVEFNAKPEEIGVIYSEDAHYSMPKACKLLSLKSYVSKVEEDNRRVTKASIGQCVAEAREVGVKHFVVIMNMSTTMFGSVDDIDEITGWLDALEVDYKVHVDGAFGGYIYPFATKSMAYTFQNPKINSFTLDGHKMLQSPYGTGIYLTRKDFMEYALTEEANYVKGKDYTLIGSRSGANAIAVWMIMRTYGSDGWKAKIQQLLSKTSKLCGNLDERGIEYFRNPEMNIVTIKSKYVSPELAHKYMLVPDAHDKNVKWWKIVVMDHVRHGVIDSFLMDLDAERMVAK</sequence>
<dbReference type="PANTHER" id="PTHR42735">
    <property type="match status" value="1"/>
</dbReference>
<dbReference type="GO" id="GO:0019752">
    <property type="term" value="P:carboxylic acid metabolic process"/>
    <property type="evidence" value="ECO:0007669"/>
    <property type="project" value="InterPro"/>
</dbReference>
<keyword evidence="2 5" id="KW-0663">Pyridoxal phosphate</keyword>
<comment type="similarity">
    <text evidence="4">Belongs to the group II decarboxylase family. Sphingosine-1-phosphate lyase subfamily.</text>
</comment>
<dbReference type="GO" id="GO:0016830">
    <property type="term" value="F:carbon-carbon lyase activity"/>
    <property type="evidence" value="ECO:0007669"/>
    <property type="project" value="InterPro"/>
</dbReference>
<keyword evidence="3 6" id="KW-0456">Lyase</keyword>
<dbReference type="InterPro" id="IPR050477">
    <property type="entry name" value="GrpII_AminoAcid_Decarb"/>
</dbReference>
<dbReference type="Pfam" id="PF00282">
    <property type="entry name" value="Pyridoxal_deC"/>
    <property type="match status" value="1"/>
</dbReference>
<dbReference type="AlphaFoldDB" id="A0A1I0NFA1"/>
<dbReference type="Gene3D" id="3.40.640.10">
    <property type="entry name" value="Type I PLP-dependent aspartate aminotransferase-like (Major domain)"/>
    <property type="match status" value="1"/>
</dbReference>
<evidence type="ECO:0000256" key="6">
    <source>
        <dbReference type="RuleBase" id="RU000382"/>
    </source>
</evidence>
<dbReference type="EMBL" id="FOIR01000001">
    <property type="protein sequence ID" value="SEV99914.1"/>
    <property type="molecule type" value="Genomic_DNA"/>
</dbReference>